<evidence type="ECO:0000313" key="3">
    <source>
        <dbReference type="Proteomes" id="UP001162740"/>
    </source>
</evidence>
<dbReference type="InterPro" id="IPR001763">
    <property type="entry name" value="Rhodanese-like_dom"/>
</dbReference>
<dbReference type="InterPro" id="IPR021309">
    <property type="entry name" value="YgaP-like_TM"/>
</dbReference>
<accession>A0AA46WX03</accession>
<dbReference type="CDD" id="cd00158">
    <property type="entry name" value="RHOD"/>
    <property type="match status" value="1"/>
</dbReference>
<dbReference type="Proteomes" id="UP001162740">
    <property type="component" value="Chromosome"/>
</dbReference>
<dbReference type="PANTHER" id="PTHR45431">
    <property type="entry name" value="RHODANESE-LIKE DOMAIN-CONTAINING PROTEIN 15, CHLOROPLASTIC"/>
    <property type="match status" value="1"/>
</dbReference>
<evidence type="ECO:0000259" key="1">
    <source>
        <dbReference type="PROSITE" id="PS50206"/>
    </source>
</evidence>
<dbReference type="InterPro" id="IPR036873">
    <property type="entry name" value="Rhodanese-like_dom_sf"/>
</dbReference>
<dbReference type="Pfam" id="PF00581">
    <property type="entry name" value="Rhodanese"/>
    <property type="match status" value="1"/>
</dbReference>
<dbReference type="EMBL" id="CP083974">
    <property type="protein sequence ID" value="UZF46001.1"/>
    <property type="molecule type" value="Genomic_DNA"/>
</dbReference>
<dbReference type="PROSITE" id="PS50206">
    <property type="entry name" value="RHODANESE_3"/>
    <property type="match status" value="1"/>
</dbReference>
<protein>
    <submittedName>
        <fullName evidence="2">Rhodanese-like domain-containing protein</fullName>
    </submittedName>
</protein>
<dbReference type="AlphaFoldDB" id="A0AA46WX03"/>
<name>A0AA46WX03_RHORH</name>
<dbReference type="Pfam" id="PF11127">
    <property type="entry name" value="YgaP-like_TM"/>
    <property type="match status" value="1"/>
</dbReference>
<dbReference type="SMART" id="SM00450">
    <property type="entry name" value="RHOD"/>
    <property type="match status" value="1"/>
</dbReference>
<dbReference type="InterPro" id="IPR052367">
    <property type="entry name" value="Thiosulfate_ST/Rhodanese-like"/>
</dbReference>
<dbReference type="Gene3D" id="6.10.140.1340">
    <property type="match status" value="1"/>
</dbReference>
<dbReference type="RefSeq" id="WP_145707872.1">
    <property type="nucleotide sequence ID" value="NZ_CP083974.1"/>
</dbReference>
<evidence type="ECO:0000313" key="2">
    <source>
        <dbReference type="EMBL" id="UZF46001.1"/>
    </source>
</evidence>
<feature type="domain" description="Rhodanese" evidence="1">
    <location>
        <begin position="20"/>
        <end position="110"/>
    </location>
</feature>
<dbReference type="PANTHER" id="PTHR45431:SF3">
    <property type="entry name" value="RHODANESE-LIKE DOMAIN-CONTAINING PROTEIN 15, CHLOROPLASTIC"/>
    <property type="match status" value="1"/>
</dbReference>
<sequence length="201" mass="21725">MTEPATTAIDPNTLHESMNAAGHVRLVDVRTPGEFESVHIPGSYNVPLDLLREHRDEFCTHLDEDIVLVCRSGQRAGRAEQTLRAAGLSRIRILDGGMLAWESAGLPVDRGVERWDLERQVRLVAGSLVLSSILGSVAVPRLKWLAAGIGGGLAFAALSNTCAMGMLLAELPYNRSADCDPQTVVAQLIASKQPTPSDYRE</sequence>
<dbReference type="Gene3D" id="3.40.250.10">
    <property type="entry name" value="Rhodanese-like domain"/>
    <property type="match status" value="1"/>
</dbReference>
<reference evidence="2 3" key="1">
    <citation type="journal article" date="2021" name="Front. Microbiol.">
        <title>Bacterial Transformation of Aromatic Monomers in Softwood Black Liquor.</title>
        <authorList>
            <person name="Navas L.E."/>
            <person name="Dexter G."/>
            <person name="Liu J."/>
            <person name="Levy-Booth D."/>
            <person name="Cho M."/>
            <person name="Jang S.K."/>
            <person name="Mansfield S.D."/>
            <person name="Renneckar S."/>
            <person name="Mohn W.W."/>
            <person name="Eltis L.D."/>
        </authorList>
    </citation>
    <scope>NUCLEOTIDE SEQUENCE [LARGE SCALE GENOMIC DNA]</scope>
    <source>
        <strain evidence="2 3">GD02</strain>
    </source>
</reference>
<proteinExistence type="predicted"/>
<organism evidence="2 3">
    <name type="scientific">Rhodococcus rhodochrous</name>
    <dbReference type="NCBI Taxonomy" id="1829"/>
    <lineage>
        <taxon>Bacteria</taxon>
        <taxon>Bacillati</taxon>
        <taxon>Actinomycetota</taxon>
        <taxon>Actinomycetes</taxon>
        <taxon>Mycobacteriales</taxon>
        <taxon>Nocardiaceae</taxon>
        <taxon>Rhodococcus</taxon>
    </lineage>
</organism>
<gene>
    <name evidence="2" type="ORF">KUM34_004760</name>
</gene>
<dbReference type="SUPFAM" id="SSF52821">
    <property type="entry name" value="Rhodanese/Cell cycle control phosphatase"/>
    <property type="match status" value="1"/>
</dbReference>